<evidence type="ECO:0000313" key="9">
    <source>
        <dbReference type="EMBL" id="MDM9631276.1"/>
    </source>
</evidence>
<evidence type="ECO:0000256" key="1">
    <source>
        <dbReference type="ARBA" id="ARBA00007452"/>
    </source>
</evidence>
<dbReference type="Pfam" id="PF02565">
    <property type="entry name" value="RecO_C"/>
    <property type="match status" value="1"/>
</dbReference>
<keyword evidence="5 7" id="KW-0234">DNA repair</keyword>
<dbReference type="InterPro" id="IPR003717">
    <property type="entry name" value="RecO"/>
</dbReference>
<dbReference type="SUPFAM" id="SSF57863">
    <property type="entry name" value="ArfGap/RecO-like zinc finger"/>
    <property type="match status" value="1"/>
</dbReference>
<dbReference type="InterPro" id="IPR042242">
    <property type="entry name" value="RecO_C"/>
</dbReference>
<dbReference type="SUPFAM" id="SSF50249">
    <property type="entry name" value="Nucleic acid-binding proteins"/>
    <property type="match status" value="1"/>
</dbReference>
<dbReference type="PANTHER" id="PTHR33991">
    <property type="entry name" value="DNA REPAIR PROTEIN RECO"/>
    <property type="match status" value="1"/>
</dbReference>
<comment type="function">
    <text evidence="7">Involved in DNA repair and RecF pathway recombination.</text>
</comment>
<comment type="similarity">
    <text evidence="1 7">Belongs to the RecO family.</text>
</comment>
<dbReference type="PANTHER" id="PTHR33991:SF1">
    <property type="entry name" value="DNA REPAIR PROTEIN RECO"/>
    <property type="match status" value="1"/>
</dbReference>
<dbReference type="InterPro" id="IPR012340">
    <property type="entry name" value="NA-bd_OB-fold"/>
</dbReference>
<evidence type="ECO:0000256" key="5">
    <source>
        <dbReference type="ARBA" id="ARBA00023204"/>
    </source>
</evidence>
<keyword evidence="4 7" id="KW-0233">DNA recombination</keyword>
<proteinExistence type="inferred from homology"/>
<protein>
    <recommendedName>
        <fullName evidence="2 7">DNA repair protein RecO</fullName>
    </recommendedName>
    <alternativeName>
        <fullName evidence="6 7">Recombination protein O</fullName>
    </alternativeName>
</protein>
<dbReference type="NCBIfam" id="TIGR00613">
    <property type="entry name" value="reco"/>
    <property type="match status" value="1"/>
</dbReference>
<dbReference type="Pfam" id="PF11967">
    <property type="entry name" value="RecO_N"/>
    <property type="match status" value="1"/>
</dbReference>
<name>A0ABT7WEC2_9FLAO</name>
<dbReference type="Proteomes" id="UP001174839">
    <property type="component" value="Unassembled WGS sequence"/>
</dbReference>
<comment type="caution">
    <text evidence="9">The sequence shown here is derived from an EMBL/GenBank/DDBJ whole genome shotgun (WGS) entry which is preliminary data.</text>
</comment>
<dbReference type="EMBL" id="JAUDUY010000003">
    <property type="protein sequence ID" value="MDM9631276.1"/>
    <property type="molecule type" value="Genomic_DNA"/>
</dbReference>
<gene>
    <name evidence="7 9" type="primary">recO</name>
    <name evidence="9" type="ORF">QU605_07335</name>
</gene>
<dbReference type="RefSeq" id="WP_289724635.1">
    <property type="nucleotide sequence ID" value="NZ_JAUDUY010000003.1"/>
</dbReference>
<accession>A0ABT7WEC2</accession>
<dbReference type="InterPro" id="IPR037278">
    <property type="entry name" value="ARFGAP/RecO"/>
</dbReference>
<feature type="domain" description="DNA replication/recombination mediator RecO N-terminal" evidence="8">
    <location>
        <begin position="1"/>
        <end position="79"/>
    </location>
</feature>
<dbReference type="InterPro" id="IPR022572">
    <property type="entry name" value="DNA_rep/recomb_RecO_N"/>
</dbReference>
<keyword evidence="10" id="KW-1185">Reference proteome</keyword>
<evidence type="ECO:0000256" key="4">
    <source>
        <dbReference type="ARBA" id="ARBA00023172"/>
    </source>
</evidence>
<evidence type="ECO:0000256" key="7">
    <source>
        <dbReference type="HAMAP-Rule" id="MF_00201"/>
    </source>
</evidence>
<evidence type="ECO:0000259" key="8">
    <source>
        <dbReference type="Pfam" id="PF11967"/>
    </source>
</evidence>
<keyword evidence="3 7" id="KW-0227">DNA damage</keyword>
<dbReference type="Gene3D" id="1.20.1440.120">
    <property type="entry name" value="Recombination protein O, C-terminal domain"/>
    <property type="match status" value="1"/>
</dbReference>
<evidence type="ECO:0000256" key="6">
    <source>
        <dbReference type="ARBA" id="ARBA00033409"/>
    </source>
</evidence>
<sequence length="239" mass="27241">MSQTTKAIVLTSLKYGDNSLIVKLLTEKAGLQSFMLKGILKSRRGRLKVAFFQPLTQLEIVAKTNKPGTLGYVREASISYGYHSIPTDIRKGAIALFLAEVLSQSIREQEAEPQMYQYVETTLQWLDQNEEIGNFHIRFLIGLTRYLGFYPDLSTTEGAYFDLVEGAFCNDASWNPCFGGPELDYFKRLLGTNFDALHTVKLNQNQRKILLENLVRYFEIHLHGFKKPKSLVVLDEVFS</sequence>
<dbReference type="HAMAP" id="MF_00201">
    <property type="entry name" value="RecO"/>
    <property type="match status" value="1"/>
</dbReference>
<dbReference type="Gene3D" id="2.40.50.140">
    <property type="entry name" value="Nucleic acid-binding proteins"/>
    <property type="match status" value="1"/>
</dbReference>
<organism evidence="9 10">
    <name type="scientific">Robiginitalea aurantiaca</name>
    <dbReference type="NCBI Taxonomy" id="3056915"/>
    <lineage>
        <taxon>Bacteria</taxon>
        <taxon>Pseudomonadati</taxon>
        <taxon>Bacteroidota</taxon>
        <taxon>Flavobacteriia</taxon>
        <taxon>Flavobacteriales</taxon>
        <taxon>Flavobacteriaceae</taxon>
        <taxon>Robiginitalea</taxon>
    </lineage>
</organism>
<evidence type="ECO:0000256" key="3">
    <source>
        <dbReference type="ARBA" id="ARBA00022763"/>
    </source>
</evidence>
<reference evidence="9" key="1">
    <citation type="submission" date="2023-06" db="EMBL/GenBank/DDBJ databases">
        <title>Robiginitalea aurantiacus sp. nov. and Algoriphagus sediminis sp. nov., isolated from coastal sediment.</title>
        <authorList>
            <person name="Zhou Z.Y."/>
            <person name="An J."/>
            <person name="Jia Y.W."/>
            <person name="Du Z.J."/>
        </authorList>
    </citation>
    <scope>NUCLEOTIDE SEQUENCE</scope>
    <source>
        <strain evidence="9">M39</strain>
    </source>
</reference>
<evidence type="ECO:0000256" key="2">
    <source>
        <dbReference type="ARBA" id="ARBA00021310"/>
    </source>
</evidence>
<evidence type="ECO:0000313" key="10">
    <source>
        <dbReference type="Proteomes" id="UP001174839"/>
    </source>
</evidence>